<accession>A0A9E4ZJ98</accession>
<dbReference type="SUPFAM" id="SSF52540">
    <property type="entry name" value="P-loop containing nucleoside triphosphate hydrolases"/>
    <property type="match status" value="1"/>
</dbReference>
<dbReference type="InterPro" id="IPR045455">
    <property type="entry name" value="NrS-1_pol-like_helicase"/>
</dbReference>
<dbReference type="Pfam" id="PF22763">
    <property type="entry name" value="NrS1-1_pol-like_HBD"/>
    <property type="match status" value="1"/>
</dbReference>
<protein>
    <recommendedName>
        <fullName evidence="4">SF3 helicase domain-containing protein</fullName>
    </recommendedName>
</protein>
<dbReference type="GO" id="GO:0016787">
    <property type="term" value="F:hydrolase activity"/>
    <property type="evidence" value="ECO:0007669"/>
    <property type="project" value="UniProtKB-KW"/>
</dbReference>
<keyword evidence="3" id="KW-0067">ATP-binding</keyword>
<evidence type="ECO:0000259" key="4">
    <source>
        <dbReference type="PROSITE" id="PS51206"/>
    </source>
</evidence>
<dbReference type="NCBIfam" id="TIGR01613">
    <property type="entry name" value="primase_Cterm"/>
    <property type="match status" value="1"/>
</dbReference>
<dbReference type="GO" id="GO:0005524">
    <property type="term" value="F:ATP binding"/>
    <property type="evidence" value="ECO:0007669"/>
    <property type="project" value="UniProtKB-KW"/>
</dbReference>
<dbReference type="EMBL" id="JAGSOI010000072">
    <property type="protein sequence ID" value="MCM1987779.1"/>
    <property type="molecule type" value="Genomic_DNA"/>
</dbReference>
<dbReference type="RefSeq" id="WP_250869129.1">
    <property type="nucleotide sequence ID" value="NZ_JAGSOI010000072.1"/>
</dbReference>
<dbReference type="PANTHER" id="PTHR35372">
    <property type="entry name" value="ATP BINDING PROTEIN-RELATED"/>
    <property type="match status" value="1"/>
</dbReference>
<evidence type="ECO:0000313" key="5">
    <source>
        <dbReference type="EMBL" id="MCM1987779.1"/>
    </source>
</evidence>
<reference evidence="5" key="1">
    <citation type="journal article" date="2021" name="mSystems">
        <title>Bacteria and Archaea Synergistically Convert Glycine Betaine to Biogenic Methane in the Formosa Cold Seep of the South China Sea.</title>
        <authorList>
            <person name="Li L."/>
            <person name="Zhang W."/>
            <person name="Zhang S."/>
            <person name="Song L."/>
            <person name="Sun Q."/>
            <person name="Zhang H."/>
            <person name="Xiang H."/>
            <person name="Dong X."/>
        </authorList>
    </citation>
    <scope>NUCLEOTIDE SEQUENCE</scope>
    <source>
        <strain evidence="5">LLY</strain>
    </source>
</reference>
<dbReference type="InterPro" id="IPR051620">
    <property type="entry name" value="ORF904-like_C"/>
</dbReference>
<sequence length="739" mass="84240">MINKNTNQIATAIDKSVPKQNSSIEERTVYEQKINFDSVPQELKECDQWVLWKSEDTGGKKLSKIPYAANDYRASTTNPDTWSSFKTATSKLKQSDDEYSGIGFVFSESDPFIGFDWDNVRDSTTGEFDPEILKEIRSLDSYAEISQSGEGAHVIAKGKVPGSKNRRGVREIYDHSRFFVFTGEHLEGTPIAINEATTNNVLSIYSKIDSSSMDVEVAENYEPRLTDIDIIEKCKNADNRNLFDSLYSGNWQAVGRYGSHSEADLALCNLIAAHTRDPQQIDRLFSGSGLNRDKWSRKDYKEQTIAKALEDVEPAEENPRDKYFEGNRFIVKSLAEQILEENKFFTLADTEVIYHYENGIYIEGGKELIDLIAQRRLGDYSANRHLREVLSYIKRETRVNRESINQDEHIINLNNGLYDLKTNTFKPHSPAVLSTTRIPVDYNPDAECPNIDKFLSEIVSLEDQQVLVEWVGYSLIPDTRMQKAVMVLGNGSNGKSVYLKLLTQFIGKKNTSGESLQNLENNRFSTANLYGKLINVFPDLANIKIYDNSTFKTLCGGDRIRGERKFEGAFEFENTARLIFSANELPPIRNGSFADFRRWILIDFPNTFEGKTADKNLIDKLVTPEELSGFLNKALTALKVLLANEEFSYNKSVEDVKRMYLLNSNSVAVFVDECIELSNEDTSKHLVYEEYKQWCIGNDLEPEKNNIFGKHFKELGYTYSRESTGSREYKWDGITMISK</sequence>
<dbReference type="Proteomes" id="UP001056766">
    <property type="component" value="Unassembled WGS sequence"/>
</dbReference>
<dbReference type="Pfam" id="PF08706">
    <property type="entry name" value="D5_N"/>
    <property type="match status" value="1"/>
</dbReference>
<keyword evidence="1" id="KW-0547">Nucleotide-binding</keyword>
<dbReference type="Pfam" id="PF19263">
    <property type="entry name" value="DUF5906"/>
    <property type="match status" value="1"/>
</dbReference>
<evidence type="ECO:0000256" key="3">
    <source>
        <dbReference type="ARBA" id="ARBA00022840"/>
    </source>
</evidence>
<evidence type="ECO:0000256" key="2">
    <source>
        <dbReference type="ARBA" id="ARBA00022801"/>
    </source>
</evidence>
<dbReference type="InterPro" id="IPR006500">
    <property type="entry name" value="Helicase_put_C_phage/plasmid"/>
</dbReference>
<dbReference type="SMART" id="SM00885">
    <property type="entry name" value="D5_N"/>
    <property type="match status" value="1"/>
</dbReference>
<keyword evidence="6" id="KW-1185">Reference proteome</keyword>
<dbReference type="InterPro" id="IPR014818">
    <property type="entry name" value="Phage/plasmid_primase_P4_C"/>
</dbReference>
<proteinExistence type="predicted"/>
<feature type="domain" description="SF3 helicase" evidence="4">
    <location>
        <begin position="462"/>
        <end position="617"/>
    </location>
</feature>
<dbReference type="PROSITE" id="PS51206">
    <property type="entry name" value="SF3_HELICASE_1"/>
    <property type="match status" value="1"/>
</dbReference>
<organism evidence="5 6">
    <name type="scientific">Methanococcoides seepicolus</name>
    <dbReference type="NCBI Taxonomy" id="2828780"/>
    <lineage>
        <taxon>Archaea</taxon>
        <taxon>Methanobacteriati</taxon>
        <taxon>Methanobacteriota</taxon>
        <taxon>Stenosarchaea group</taxon>
        <taxon>Methanomicrobia</taxon>
        <taxon>Methanosarcinales</taxon>
        <taxon>Methanosarcinaceae</taxon>
        <taxon>Methanococcoides</taxon>
    </lineage>
</organism>
<evidence type="ECO:0000256" key="1">
    <source>
        <dbReference type="ARBA" id="ARBA00022741"/>
    </source>
</evidence>
<comment type="caution">
    <text evidence="5">The sequence shown here is derived from an EMBL/GenBank/DDBJ whole genome shotgun (WGS) entry which is preliminary data.</text>
</comment>
<dbReference type="Gene3D" id="3.40.50.300">
    <property type="entry name" value="P-loop containing nucleotide triphosphate hydrolases"/>
    <property type="match status" value="1"/>
</dbReference>
<evidence type="ECO:0000313" key="6">
    <source>
        <dbReference type="Proteomes" id="UP001056766"/>
    </source>
</evidence>
<dbReference type="AlphaFoldDB" id="A0A9E4ZJ98"/>
<name>A0A9E4ZJ98_9EURY</name>
<dbReference type="InterPro" id="IPR054468">
    <property type="entry name" value="NrSPol-like_HBD"/>
</dbReference>
<keyword evidence="2" id="KW-0378">Hydrolase</keyword>
<dbReference type="InterPro" id="IPR014015">
    <property type="entry name" value="Helicase_SF3_DNA-vir"/>
</dbReference>
<reference evidence="5" key="2">
    <citation type="submission" date="2021-04" db="EMBL/GenBank/DDBJ databases">
        <authorList>
            <person name="Dong X."/>
        </authorList>
    </citation>
    <scope>NUCLEOTIDE SEQUENCE</scope>
    <source>
        <strain evidence="5">LLY</strain>
    </source>
</reference>
<gene>
    <name evidence="5" type="ORF">KDK67_12470</name>
</gene>
<dbReference type="PANTHER" id="PTHR35372:SF2">
    <property type="entry name" value="SF3 HELICASE DOMAIN-CONTAINING PROTEIN"/>
    <property type="match status" value="1"/>
</dbReference>
<dbReference type="InterPro" id="IPR027417">
    <property type="entry name" value="P-loop_NTPase"/>
</dbReference>